<sequence>MTQNYQNYSLSQHITLPTGHCLKFIKSYSKGTLQQDDYKEFYELGQNGDPVAHYLYWERTSIKPPFRTSTGYCKSDLAGKTLEEVQC</sequence>
<evidence type="ECO:0000313" key="2">
    <source>
        <dbReference type="Proteomes" id="UP001620597"/>
    </source>
</evidence>
<gene>
    <name evidence="1" type="ORF">WG929_08100</name>
</gene>
<protein>
    <submittedName>
        <fullName evidence="1">Uncharacterized protein</fullName>
    </submittedName>
</protein>
<reference evidence="1 2" key="1">
    <citation type="submission" date="2024-03" db="EMBL/GenBank/DDBJ databases">
        <title>High-quality draft genome sequence of Oceanobacter sp. wDCs-4.</title>
        <authorList>
            <person name="Dong C."/>
        </authorList>
    </citation>
    <scope>NUCLEOTIDE SEQUENCE [LARGE SCALE GENOMIC DNA]</scope>
    <source>
        <strain evidence="2">wDCs-4</strain>
    </source>
</reference>
<organism evidence="1 2">
    <name type="scientific">Oceanobacter antarcticus</name>
    <dbReference type="NCBI Taxonomy" id="3133425"/>
    <lineage>
        <taxon>Bacteria</taxon>
        <taxon>Pseudomonadati</taxon>
        <taxon>Pseudomonadota</taxon>
        <taxon>Gammaproteobacteria</taxon>
        <taxon>Oceanospirillales</taxon>
        <taxon>Oceanospirillaceae</taxon>
        <taxon>Oceanobacter</taxon>
    </lineage>
</organism>
<dbReference type="RefSeq" id="WP_416205652.1">
    <property type="nucleotide sequence ID" value="NZ_JBBKTX010000008.1"/>
</dbReference>
<dbReference type="EMBL" id="JBBKTX010000008">
    <property type="protein sequence ID" value="MFK4752370.1"/>
    <property type="molecule type" value="Genomic_DNA"/>
</dbReference>
<dbReference type="Proteomes" id="UP001620597">
    <property type="component" value="Unassembled WGS sequence"/>
</dbReference>
<name>A0ABW8NHG7_9GAMM</name>
<evidence type="ECO:0000313" key="1">
    <source>
        <dbReference type="EMBL" id="MFK4752370.1"/>
    </source>
</evidence>
<proteinExistence type="predicted"/>
<comment type="caution">
    <text evidence="1">The sequence shown here is derived from an EMBL/GenBank/DDBJ whole genome shotgun (WGS) entry which is preliminary data.</text>
</comment>
<accession>A0ABW8NHG7</accession>
<keyword evidence="2" id="KW-1185">Reference proteome</keyword>